<dbReference type="AlphaFoldDB" id="K9TMP4"/>
<dbReference type="RefSeq" id="WP_015150761.1">
    <property type="nucleotide sequence ID" value="NC_019693.1"/>
</dbReference>
<name>K9TMP4_9CYAN</name>
<organism evidence="1 2">
    <name type="scientific">Oscillatoria acuminata PCC 6304</name>
    <dbReference type="NCBI Taxonomy" id="56110"/>
    <lineage>
        <taxon>Bacteria</taxon>
        <taxon>Bacillati</taxon>
        <taxon>Cyanobacteriota</taxon>
        <taxon>Cyanophyceae</taxon>
        <taxon>Oscillatoriophycideae</taxon>
        <taxon>Oscillatoriales</taxon>
        <taxon>Oscillatoriaceae</taxon>
        <taxon>Oscillatoria</taxon>
    </lineage>
</organism>
<dbReference type="HOGENOM" id="CLU_174734_1_1_3"/>
<dbReference type="OrthoDB" id="488825at2"/>
<gene>
    <name evidence="1" type="ORF">Oscil6304_4629</name>
</gene>
<dbReference type="KEGG" id="oac:Oscil6304_4629"/>
<proteinExistence type="predicted"/>
<dbReference type="STRING" id="56110.Oscil6304_4629"/>
<evidence type="ECO:0000313" key="2">
    <source>
        <dbReference type="Proteomes" id="UP000010367"/>
    </source>
</evidence>
<protein>
    <recommendedName>
        <fullName evidence="3">DUF4926 domain-containing protein</fullName>
    </recommendedName>
</protein>
<dbReference type="EMBL" id="CP003607">
    <property type="protein sequence ID" value="AFY84142.1"/>
    <property type="molecule type" value="Genomic_DNA"/>
</dbReference>
<dbReference type="InParanoid" id="K9TMP4"/>
<dbReference type="InterPro" id="IPR032568">
    <property type="entry name" value="DUF4926"/>
</dbReference>
<dbReference type="Pfam" id="PF16277">
    <property type="entry name" value="DUF4926"/>
    <property type="match status" value="1"/>
</dbReference>
<sequence length="74" mass="8403">MTLTLETFKICDVIALLEAIPEHHLTPGQVGTIVEELAPNVYEVEFIDDEGQTYAMLPLQVHQILRLHYSPTQQ</sequence>
<reference evidence="1 2" key="1">
    <citation type="submission" date="2012-06" db="EMBL/GenBank/DDBJ databases">
        <title>Finished chromosome of genome of Oscillatoria acuminata PCC 6304.</title>
        <authorList>
            <consortium name="US DOE Joint Genome Institute"/>
            <person name="Gugger M."/>
            <person name="Coursin T."/>
            <person name="Rippka R."/>
            <person name="Tandeau De Marsac N."/>
            <person name="Huntemann M."/>
            <person name="Wei C.-L."/>
            <person name="Han J."/>
            <person name="Detter J.C."/>
            <person name="Han C."/>
            <person name="Tapia R."/>
            <person name="Davenport K."/>
            <person name="Daligault H."/>
            <person name="Erkkila T."/>
            <person name="Gu W."/>
            <person name="Munk A.C.C."/>
            <person name="Teshima H."/>
            <person name="Xu Y."/>
            <person name="Chain P."/>
            <person name="Chen A."/>
            <person name="Krypides N."/>
            <person name="Mavromatis K."/>
            <person name="Markowitz V."/>
            <person name="Szeto E."/>
            <person name="Ivanova N."/>
            <person name="Mikhailova N."/>
            <person name="Ovchinnikova G."/>
            <person name="Pagani I."/>
            <person name="Pati A."/>
            <person name="Goodwin L."/>
            <person name="Peters L."/>
            <person name="Pitluck S."/>
            <person name="Woyke T."/>
            <person name="Kerfeld C."/>
        </authorList>
    </citation>
    <scope>NUCLEOTIDE SEQUENCE [LARGE SCALE GENOMIC DNA]</scope>
    <source>
        <strain evidence="1 2">PCC 6304</strain>
    </source>
</reference>
<accession>K9TMP4</accession>
<evidence type="ECO:0008006" key="3">
    <source>
        <dbReference type="Google" id="ProtNLM"/>
    </source>
</evidence>
<keyword evidence="2" id="KW-1185">Reference proteome</keyword>
<dbReference type="Proteomes" id="UP000010367">
    <property type="component" value="Chromosome"/>
</dbReference>
<evidence type="ECO:0000313" key="1">
    <source>
        <dbReference type="EMBL" id="AFY84142.1"/>
    </source>
</evidence>
<dbReference type="eggNOG" id="COG1100">
    <property type="taxonomic scope" value="Bacteria"/>
</dbReference>